<dbReference type="EMBL" id="GL380664">
    <property type="protein sequence ID" value="EGT58985.1"/>
    <property type="molecule type" value="Genomic_DNA"/>
</dbReference>
<proteinExistence type="predicted"/>
<dbReference type="InParanoid" id="G0PJA2"/>
<keyword evidence="2" id="KW-1185">Reference proteome</keyword>
<name>G0PJA2_CAEBE</name>
<protein>
    <submittedName>
        <fullName evidence="1">Uncharacterized protein</fullName>
    </submittedName>
</protein>
<dbReference type="Proteomes" id="UP000008068">
    <property type="component" value="Unassembled WGS sequence"/>
</dbReference>
<evidence type="ECO:0000313" key="1">
    <source>
        <dbReference type="EMBL" id="EGT58985.1"/>
    </source>
</evidence>
<organism evidence="2">
    <name type="scientific">Caenorhabditis brenneri</name>
    <name type="common">Nematode worm</name>
    <dbReference type="NCBI Taxonomy" id="135651"/>
    <lineage>
        <taxon>Eukaryota</taxon>
        <taxon>Metazoa</taxon>
        <taxon>Ecdysozoa</taxon>
        <taxon>Nematoda</taxon>
        <taxon>Chromadorea</taxon>
        <taxon>Rhabditida</taxon>
        <taxon>Rhabditina</taxon>
        <taxon>Rhabditomorpha</taxon>
        <taxon>Rhabditoidea</taxon>
        <taxon>Rhabditidae</taxon>
        <taxon>Peloderinae</taxon>
        <taxon>Caenorhabditis</taxon>
    </lineage>
</organism>
<dbReference type="AlphaFoldDB" id="G0PJA2"/>
<sequence>MKLAARYLIICNYHELVMRTVGQFLRHINQRPFETIAFHLLDAPERHHYYIDLINYLVFRAAPVGTHYTAHTSLTQGSIICNKMKGREGNIIVETPTRGCQCRPDCVILPLPNNAQLEFYMTPVVDHPFTVLLNFEIQPRIYLNI</sequence>
<dbReference type="HOGENOM" id="CLU_1788547_0_0_1"/>
<gene>
    <name evidence="1" type="ORF">CAEBREN_00060</name>
</gene>
<evidence type="ECO:0000313" key="2">
    <source>
        <dbReference type="Proteomes" id="UP000008068"/>
    </source>
</evidence>
<accession>G0PJA2</accession>
<reference evidence="2" key="1">
    <citation type="submission" date="2011-07" db="EMBL/GenBank/DDBJ databases">
        <authorList>
            <consortium name="Caenorhabditis brenneri Sequencing and Analysis Consortium"/>
            <person name="Wilson R.K."/>
        </authorList>
    </citation>
    <scope>NUCLEOTIDE SEQUENCE [LARGE SCALE GENOMIC DNA]</scope>
    <source>
        <strain evidence="2">PB2801</strain>
    </source>
</reference>